<reference evidence="5" key="1">
    <citation type="submission" date="2014-11" db="EMBL/GenBank/DDBJ databases">
        <authorList>
            <person name="Otto D Thomas"/>
            <person name="Naeem Raeece"/>
        </authorList>
    </citation>
    <scope>NUCLEOTIDE SEQUENCE</scope>
</reference>
<dbReference type="PANTHER" id="PTHR11782:SF83">
    <property type="entry name" value="GUANOSINE-DIPHOSPHATASE"/>
    <property type="match status" value="1"/>
</dbReference>
<keyword evidence="2" id="KW-0378">Hydrolase</keyword>
<accession>A0A0G4FT57</accession>
<evidence type="ECO:0008006" key="6">
    <source>
        <dbReference type="Google" id="ProtNLM"/>
    </source>
</evidence>
<evidence type="ECO:0000256" key="3">
    <source>
        <dbReference type="PIRSR" id="PIRSR600407-1"/>
    </source>
</evidence>
<feature type="compositionally biased region" description="Polar residues" evidence="4">
    <location>
        <begin position="279"/>
        <end position="299"/>
    </location>
</feature>
<feature type="region of interest" description="Disordered" evidence="4">
    <location>
        <begin position="277"/>
        <end position="312"/>
    </location>
</feature>
<dbReference type="GO" id="GO:0017111">
    <property type="term" value="F:ribonucleoside triphosphate phosphatase activity"/>
    <property type="evidence" value="ECO:0007669"/>
    <property type="project" value="TreeGrafter"/>
</dbReference>
<dbReference type="AlphaFoldDB" id="A0A0G4FT57"/>
<gene>
    <name evidence="5" type="ORF">Cvel_18587</name>
</gene>
<dbReference type="Gene3D" id="3.30.420.150">
    <property type="entry name" value="Exopolyphosphatase. Domain 2"/>
    <property type="match status" value="1"/>
</dbReference>
<dbReference type="EMBL" id="CDMZ01000607">
    <property type="protein sequence ID" value="CEM17807.1"/>
    <property type="molecule type" value="Genomic_DNA"/>
</dbReference>
<organism evidence="5">
    <name type="scientific">Chromera velia CCMP2878</name>
    <dbReference type="NCBI Taxonomy" id="1169474"/>
    <lineage>
        <taxon>Eukaryota</taxon>
        <taxon>Sar</taxon>
        <taxon>Alveolata</taxon>
        <taxon>Colpodellida</taxon>
        <taxon>Chromeraceae</taxon>
        <taxon>Chromera</taxon>
    </lineage>
</organism>
<dbReference type="GO" id="GO:0045134">
    <property type="term" value="F:UDP phosphatase activity"/>
    <property type="evidence" value="ECO:0007669"/>
    <property type="project" value="TreeGrafter"/>
</dbReference>
<feature type="active site" description="Proton acceptor" evidence="3">
    <location>
        <position position="55"/>
    </location>
</feature>
<sequence>MGATGGLRRLEETQQQNIIRSTQKALASLSAVVESVFGNPKTITMEAKVVPVENEALLGFLSGEWVFQNIAQETGTPLVLDLGGESLEMTGKDPISGQSTTLGEDSEGYGSKARRRAYNEVKGLNDPCSTLAPEAPADEGRFKACVELMQKNGLIPKTAFEKHFGPNGAAPYSRVQAIATFEWAPKRAVELVTGVEGERDKVWCPSELVDVATKACSKYHELYTKNPQTCIELAYEYLIMTDVLHMAPDERKTYFSGTVAGRKLGWPLGLALKAFGLSSPPSGGQQPETSPEGSGSFLQTKRLRRRTSVKSK</sequence>
<dbReference type="InterPro" id="IPR000407">
    <property type="entry name" value="GDA1_CD39_NTPase"/>
</dbReference>
<dbReference type="PANTHER" id="PTHR11782">
    <property type="entry name" value="ADENOSINE/GUANOSINE DIPHOSPHATASE"/>
    <property type="match status" value="1"/>
</dbReference>
<dbReference type="VEuPathDB" id="CryptoDB:Cvel_18587"/>
<dbReference type="GO" id="GO:0004382">
    <property type="term" value="F:GDP phosphatase activity"/>
    <property type="evidence" value="ECO:0007669"/>
    <property type="project" value="TreeGrafter"/>
</dbReference>
<comment type="similarity">
    <text evidence="1">Belongs to the GDA1/CD39 NTPase family.</text>
</comment>
<feature type="compositionally biased region" description="Basic residues" evidence="4">
    <location>
        <begin position="301"/>
        <end position="312"/>
    </location>
</feature>
<name>A0A0G4FT57_9ALVE</name>
<feature type="region of interest" description="Disordered" evidence="4">
    <location>
        <begin position="91"/>
        <end position="111"/>
    </location>
</feature>
<evidence type="ECO:0000313" key="5">
    <source>
        <dbReference type="EMBL" id="CEM17807.1"/>
    </source>
</evidence>
<dbReference type="GO" id="GO:0016020">
    <property type="term" value="C:membrane"/>
    <property type="evidence" value="ECO:0007669"/>
    <property type="project" value="TreeGrafter"/>
</dbReference>
<dbReference type="Gene3D" id="3.30.420.40">
    <property type="match status" value="1"/>
</dbReference>
<evidence type="ECO:0000256" key="1">
    <source>
        <dbReference type="ARBA" id="ARBA00009283"/>
    </source>
</evidence>
<dbReference type="GO" id="GO:0009134">
    <property type="term" value="P:nucleoside diphosphate catabolic process"/>
    <property type="evidence" value="ECO:0007669"/>
    <property type="project" value="TreeGrafter"/>
</dbReference>
<evidence type="ECO:0000256" key="4">
    <source>
        <dbReference type="SAM" id="MobiDB-lite"/>
    </source>
</evidence>
<evidence type="ECO:0000256" key="2">
    <source>
        <dbReference type="ARBA" id="ARBA00022801"/>
    </source>
</evidence>
<protein>
    <recommendedName>
        <fullName evidence="6">Ppx/GppA phosphatase domain-containing protein</fullName>
    </recommendedName>
</protein>
<proteinExistence type="inferred from homology"/>